<dbReference type="InterPro" id="IPR045864">
    <property type="entry name" value="aa-tRNA-synth_II/BPL/LPL"/>
</dbReference>
<gene>
    <name evidence="1" type="ORF">ACFPFM_09745</name>
</gene>
<evidence type="ECO:0000313" key="2">
    <source>
        <dbReference type="Proteomes" id="UP001595833"/>
    </source>
</evidence>
<comment type="caution">
    <text evidence="1">The sequence shown here is derived from an EMBL/GenBank/DDBJ whole genome shotgun (WGS) entry which is preliminary data.</text>
</comment>
<dbReference type="SUPFAM" id="SSF55681">
    <property type="entry name" value="Class II aaRS and biotin synthetases"/>
    <property type="match status" value="1"/>
</dbReference>
<dbReference type="Gene3D" id="3.30.930.10">
    <property type="entry name" value="Bira Bifunctional Protein, Domain 2"/>
    <property type="match status" value="1"/>
</dbReference>
<proteinExistence type="predicted"/>
<evidence type="ECO:0000313" key="1">
    <source>
        <dbReference type="EMBL" id="MFC5054038.1"/>
    </source>
</evidence>
<protein>
    <recommendedName>
        <fullName evidence="3">Histidyl-tRNA synthetase</fullName>
    </recommendedName>
</protein>
<sequence length="219" mass="23464">MGRRPALVNGFPEWPPHVRAAELRWLDHVRRVVGSHGFCPVATPSLEPLEEGEDPREGGRFRESTWCALGVVDAGRLSPRFDAELPRVAHEVLSGLDLPAWTIGVGNRKVLAGFCEGLGVDDPLTVLRAVARLGEIGVDGVAEALRWSLTGEQVHGLLQPARTSARAAGAGVSRVRPPGGTCPVSAWPSTWAGSSPRRSTAGCRWSGGARRPTCWWSCP</sequence>
<accession>A0ABV9XUJ7</accession>
<name>A0ABV9XUJ7_9PSEU</name>
<evidence type="ECO:0008006" key="3">
    <source>
        <dbReference type="Google" id="ProtNLM"/>
    </source>
</evidence>
<dbReference type="Proteomes" id="UP001595833">
    <property type="component" value="Unassembled WGS sequence"/>
</dbReference>
<dbReference type="RefSeq" id="WP_344042927.1">
    <property type="nucleotide sequence ID" value="NZ_BAAAKE010000038.1"/>
</dbReference>
<reference evidence="2" key="1">
    <citation type="journal article" date="2019" name="Int. J. Syst. Evol. Microbiol.">
        <title>The Global Catalogue of Microorganisms (GCM) 10K type strain sequencing project: providing services to taxonomists for standard genome sequencing and annotation.</title>
        <authorList>
            <consortium name="The Broad Institute Genomics Platform"/>
            <consortium name="The Broad Institute Genome Sequencing Center for Infectious Disease"/>
            <person name="Wu L."/>
            <person name="Ma J."/>
        </authorList>
    </citation>
    <scope>NUCLEOTIDE SEQUENCE [LARGE SCALE GENOMIC DNA]</scope>
    <source>
        <strain evidence="2">KCTC 12848</strain>
    </source>
</reference>
<organism evidence="1 2">
    <name type="scientific">Saccharothrix xinjiangensis</name>
    <dbReference type="NCBI Taxonomy" id="204798"/>
    <lineage>
        <taxon>Bacteria</taxon>
        <taxon>Bacillati</taxon>
        <taxon>Actinomycetota</taxon>
        <taxon>Actinomycetes</taxon>
        <taxon>Pseudonocardiales</taxon>
        <taxon>Pseudonocardiaceae</taxon>
        <taxon>Saccharothrix</taxon>
    </lineage>
</organism>
<keyword evidence="2" id="KW-1185">Reference proteome</keyword>
<dbReference type="EMBL" id="JBHSJB010000007">
    <property type="protein sequence ID" value="MFC5054038.1"/>
    <property type="molecule type" value="Genomic_DNA"/>
</dbReference>